<sequence>MHPQGPPPLADPQTGKQSQRQASLVRLSPPASLLVNPNEASAHNISRVNFLLDLTRPSVCPDLRAAAQSSHPTDQAEAPSSASAPQPAGVWRSAALQVSVRGPIGKAGLPDVIRLRRRAGLPPLGRSDSKHCDRSSGAAPSAAAPARCGRPNTGTSTAATVQKGPEPPLLSPRLGQQQLPRSRKRRSRLTGTAGGHTTQGAELLPLLTG</sequence>
<feature type="region of interest" description="Disordered" evidence="1">
    <location>
        <begin position="1"/>
        <end position="28"/>
    </location>
</feature>
<organism evidence="2 3">
    <name type="scientific">Pleurodeles waltl</name>
    <name type="common">Iberian ribbed newt</name>
    <dbReference type="NCBI Taxonomy" id="8319"/>
    <lineage>
        <taxon>Eukaryota</taxon>
        <taxon>Metazoa</taxon>
        <taxon>Chordata</taxon>
        <taxon>Craniata</taxon>
        <taxon>Vertebrata</taxon>
        <taxon>Euteleostomi</taxon>
        <taxon>Amphibia</taxon>
        <taxon>Batrachia</taxon>
        <taxon>Caudata</taxon>
        <taxon>Salamandroidea</taxon>
        <taxon>Salamandridae</taxon>
        <taxon>Pleurodelinae</taxon>
        <taxon>Pleurodeles</taxon>
    </lineage>
</organism>
<gene>
    <name evidence="2" type="ORF">NDU88_004641</name>
</gene>
<evidence type="ECO:0000313" key="3">
    <source>
        <dbReference type="Proteomes" id="UP001066276"/>
    </source>
</evidence>
<proteinExistence type="predicted"/>
<protein>
    <submittedName>
        <fullName evidence="2">Uncharacterized protein</fullName>
    </submittedName>
</protein>
<dbReference type="AlphaFoldDB" id="A0AAV7N211"/>
<comment type="caution">
    <text evidence="2">The sequence shown here is derived from an EMBL/GenBank/DDBJ whole genome shotgun (WGS) entry which is preliminary data.</text>
</comment>
<feature type="compositionally biased region" description="Pro residues" evidence="1">
    <location>
        <begin position="1"/>
        <end position="10"/>
    </location>
</feature>
<dbReference type="Proteomes" id="UP001066276">
    <property type="component" value="Chromosome 9"/>
</dbReference>
<feature type="compositionally biased region" description="Low complexity" evidence="1">
    <location>
        <begin position="75"/>
        <end position="88"/>
    </location>
</feature>
<accession>A0AAV7N211</accession>
<feature type="region of interest" description="Disordered" evidence="1">
    <location>
        <begin position="120"/>
        <end position="209"/>
    </location>
</feature>
<name>A0AAV7N211_PLEWA</name>
<dbReference type="EMBL" id="JANPWB010000013">
    <property type="protein sequence ID" value="KAJ1107248.1"/>
    <property type="molecule type" value="Genomic_DNA"/>
</dbReference>
<feature type="region of interest" description="Disordered" evidence="1">
    <location>
        <begin position="63"/>
        <end position="90"/>
    </location>
</feature>
<evidence type="ECO:0000313" key="2">
    <source>
        <dbReference type="EMBL" id="KAJ1107248.1"/>
    </source>
</evidence>
<keyword evidence="3" id="KW-1185">Reference proteome</keyword>
<feature type="compositionally biased region" description="Low complexity" evidence="1">
    <location>
        <begin position="135"/>
        <end position="151"/>
    </location>
</feature>
<evidence type="ECO:0000256" key="1">
    <source>
        <dbReference type="SAM" id="MobiDB-lite"/>
    </source>
</evidence>
<reference evidence="2" key="1">
    <citation type="journal article" date="2022" name="bioRxiv">
        <title>Sequencing and chromosome-scale assembly of the giantPleurodeles waltlgenome.</title>
        <authorList>
            <person name="Brown T."/>
            <person name="Elewa A."/>
            <person name="Iarovenko S."/>
            <person name="Subramanian E."/>
            <person name="Araus A.J."/>
            <person name="Petzold A."/>
            <person name="Susuki M."/>
            <person name="Suzuki K.-i.T."/>
            <person name="Hayashi T."/>
            <person name="Toyoda A."/>
            <person name="Oliveira C."/>
            <person name="Osipova E."/>
            <person name="Leigh N.D."/>
            <person name="Simon A."/>
            <person name="Yun M.H."/>
        </authorList>
    </citation>
    <scope>NUCLEOTIDE SEQUENCE</scope>
    <source>
        <strain evidence="2">20211129_DDA</strain>
        <tissue evidence="2">Liver</tissue>
    </source>
</reference>